<dbReference type="EMBL" id="CAKMRJ010000001">
    <property type="protein sequence ID" value="CAH1412695.1"/>
    <property type="molecule type" value="Genomic_DNA"/>
</dbReference>
<name>A0AAU9LSU6_9ASTR</name>
<gene>
    <name evidence="1" type="ORF">LVIROSA_LOCUS693</name>
</gene>
<accession>A0AAU9LSU6</accession>
<keyword evidence="2" id="KW-1185">Reference proteome</keyword>
<dbReference type="AlphaFoldDB" id="A0AAU9LSU6"/>
<sequence>MISDFQISGVSLFVFVCSFGAGSFDFPLISRVRNFNLCLSSHRIQEKRRLCCWCSSTVVIQPTSPIRISPGIPISNSMGEGFKTLNKIQLYLTQVIRAEKAEVSL</sequence>
<comment type="caution">
    <text evidence="1">The sequence shown here is derived from an EMBL/GenBank/DDBJ whole genome shotgun (WGS) entry which is preliminary data.</text>
</comment>
<dbReference type="Proteomes" id="UP001157418">
    <property type="component" value="Unassembled WGS sequence"/>
</dbReference>
<evidence type="ECO:0000313" key="1">
    <source>
        <dbReference type="EMBL" id="CAH1412695.1"/>
    </source>
</evidence>
<protein>
    <submittedName>
        <fullName evidence="1">Uncharacterized protein</fullName>
    </submittedName>
</protein>
<organism evidence="1 2">
    <name type="scientific">Lactuca virosa</name>
    <dbReference type="NCBI Taxonomy" id="75947"/>
    <lineage>
        <taxon>Eukaryota</taxon>
        <taxon>Viridiplantae</taxon>
        <taxon>Streptophyta</taxon>
        <taxon>Embryophyta</taxon>
        <taxon>Tracheophyta</taxon>
        <taxon>Spermatophyta</taxon>
        <taxon>Magnoliopsida</taxon>
        <taxon>eudicotyledons</taxon>
        <taxon>Gunneridae</taxon>
        <taxon>Pentapetalae</taxon>
        <taxon>asterids</taxon>
        <taxon>campanulids</taxon>
        <taxon>Asterales</taxon>
        <taxon>Asteraceae</taxon>
        <taxon>Cichorioideae</taxon>
        <taxon>Cichorieae</taxon>
        <taxon>Lactucinae</taxon>
        <taxon>Lactuca</taxon>
    </lineage>
</organism>
<reference evidence="1 2" key="1">
    <citation type="submission" date="2022-01" db="EMBL/GenBank/DDBJ databases">
        <authorList>
            <person name="Xiong W."/>
            <person name="Schranz E."/>
        </authorList>
    </citation>
    <scope>NUCLEOTIDE SEQUENCE [LARGE SCALE GENOMIC DNA]</scope>
</reference>
<proteinExistence type="predicted"/>
<evidence type="ECO:0000313" key="2">
    <source>
        <dbReference type="Proteomes" id="UP001157418"/>
    </source>
</evidence>